<dbReference type="PRINTS" id="PR01662">
    <property type="entry name" value="MCMPROTEIN6"/>
</dbReference>
<dbReference type="GO" id="GO:0006271">
    <property type="term" value="P:DNA strand elongation involved in DNA replication"/>
    <property type="evidence" value="ECO:0007669"/>
    <property type="project" value="UniProtKB-ARBA"/>
</dbReference>
<comment type="subcellular location">
    <subcellularLocation>
        <location evidence="1 14">Nucleus</location>
    </subcellularLocation>
</comment>
<evidence type="ECO:0000256" key="11">
    <source>
        <dbReference type="ARBA" id="ARBA00023306"/>
    </source>
</evidence>
<dbReference type="InterPro" id="IPR018525">
    <property type="entry name" value="MCM_CS"/>
</dbReference>
<protein>
    <recommendedName>
        <fullName evidence="12 14">DNA replication licensing factor MCM6</fullName>
        <ecNumber evidence="3 14">3.6.4.12</ecNumber>
    </recommendedName>
</protein>
<dbReference type="SUPFAM" id="SSF50249">
    <property type="entry name" value="Nucleic acid-binding proteins"/>
    <property type="match status" value="1"/>
</dbReference>
<keyword evidence="5 13" id="KW-0547">Nucleotide-binding</keyword>
<dbReference type="Gene3D" id="3.40.50.300">
    <property type="entry name" value="P-loop containing nucleotide triphosphate hydrolases"/>
    <property type="match status" value="1"/>
</dbReference>
<dbReference type="FunFam" id="2.20.28.10:FF:000003">
    <property type="entry name" value="DNA helicase"/>
    <property type="match status" value="1"/>
</dbReference>
<dbReference type="AlphaFoldDB" id="W0T513"/>
<dbReference type="Pfam" id="PF14551">
    <property type="entry name" value="MCM_N"/>
    <property type="match status" value="1"/>
</dbReference>
<proteinExistence type="inferred from homology"/>
<dbReference type="GO" id="GO:0042555">
    <property type="term" value="C:MCM complex"/>
    <property type="evidence" value="ECO:0007669"/>
    <property type="project" value="UniProtKB-UniRule"/>
</dbReference>
<dbReference type="GO" id="GO:1990518">
    <property type="term" value="F:single-stranded 3'-5' DNA helicase activity"/>
    <property type="evidence" value="ECO:0007669"/>
    <property type="project" value="TreeGrafter"/>
</dbReference>
<dbReference type="GO" id="GO:0071162">
    <property type="term" value="C:CMG complex"/>
    <property type="evidence" value="ECO:0007669"/>
    <property type="project" value="UniProtKB-ARBA"/>
</dbReference>
<evidence type="ECO:0000313" key="18">
    <source>
        <dbReference type="Proteomes" id="UP000065495"/>
    </source>
</evidence>
<dbReference type="Proteomes" id="UP000065495">
    <property type="component" value="Chromosome 2"/>
</dbReference>
<dbReference type="Gene3D" id="2.20.28.10">
    <property type="match status" value="1"/>
</dbReference>
<comment type="subunit">
    <text evidence="14">Component of the MCM2-7 complex.</text>
</comment>
<dbReference type="GeneID" id="34714731"/>
<evidence type="ECO:0000256" key="9">
    <source>
        <dbReference type="ARBA" id="ARBA00023125"/>
    </source>
</evidence>
<dbReference type="GO" id="GO:0006270">
    <property type="term" value="P:DNA replication initiation"/>
    <property type="evidence" value="ECO:0007669"/>
    <property type="project" value="UniProtKB-UniRule"/>
</dbReference>
<dbReference type="InterPro" id="IPR008049">
    <property type="entry name" value="MCM6"/>
</dbReference>
<dbReference type="PANTHER" id="PTHR11630:SF43">
    <property type="entry name" value="DNA REPLICATION LICENSING FACTOR MCM6"/>
    <property type="match status" value="1"/>
</dbReference>
<dbReference type="OrthoDB" id="1744952at2759"/>
<keyword evidence="4 14" id="KW-0235">DNA replication</keyword>
<dbReference type="InterPro" id="IPR041024">
    <property type="entry name" value="Mcm6_C"/>
</dbReference>
<dbReference type="GO" id="GO:0005656">
    <property type="term" value="C:nuclear pre-replicative complex"/>
    <property type="evidence" value="ECO:0007669"/>
    <property type="project" value="UniProtKB-ARBA"/>
</dbReference>
<keyword evidence="6 14" id="KW-0378">Hydrolase</keyword>
<comment type="catalytic activity">
    <reaction evidence="14">
        <text>ATP + H2O = ADP + phosphate + H(+)</text>
        <dbReference type="Rhea" id="RHEA:13065"/>
        <dbReference type="ChEBI" id="CHEBI:15377"/>
        <dbReference type="ChEBI" id="CHEBI:15378"/>
        <dbReference type="ChEBI" id="CHEBI:30616"/>
        <dbReference type="ChEBI" id="CHEBI:43474"/>
        <dbReference type="ChEBI" id="CHEBI:456216"/>
        <dbReference type="EC" id="3.6.4.12"/>
    </reaction>
</comment>
<evidence type="ECO:0000256" key="2">
    <source>
        <dbReference type="ARBA" id="ARBA00008010"/>
    </source>
</evidence>
<feature type="domain" description="MCM C-terminal AAA(+) ATPase" evidence="16">
    <location>
        <begin position="534"/>
        <end position="740"/>
    </location>
</feature>
<dbReference type="Pfam" id="PF18263">
    <property type="entry name" value="WHD_MCM6"/>
    <property type="match status" value="1"/>
</dbReference>
<feature type="compositionally biased region" description="Low complexity" evidence="15">
    <location>
        <begin position="220"/>
        <end position="232"/>
    </location>
</feature>
<dbReference type="PROSITE" id="PS00847">
    <property type="entry name" value="MCM_1"/>
    <property type="match status" value="1"/>
</dbReference>
<dbReference type="GO" id="GO:0006267">
    <property type="term" value="P:pre-replicative complex assembly involved in nuclear cell cycle DNA replication"/>
    <property type="evidence" value="ECO:0007669"/>
    <property type="project" value="UniProtKB-ARBA"/>
</dbReference>
<evidence type="ECO:0000256" key="10">
    <source>
        <dbReference type="ARBA" id="ARBA00023242"/>
    </source>
</evidence>
<keyword evidence="9 13" id="KW-0238">DNA-binding</keyword>
<dbReference type="InterPro" id="IPR031327">
    <property type="entry name" value="MCM"/>
</dbReference>
<comment type="function">
    <text evidence="14">Acts as component of the MCM2-7 complex (MCM complex) which is the replicative helicase essential for 'once per cell cycle' DNA replication initiation and elongation in eukaryotic cells. The active ATPase sites in the MCM2-7 ring are formed through the interaction surfaces of two neighboring subunits such that a critical structure of a conserved arginine finger motif is provided in trans relative to the ATP-binding site of the Walker A box of the adjacent subunit. The six ATPase active sites, however, are likely to contribute differentially to the complex helicase activity.</text>
</comment>
<evidence type="ECO:0000256" key="14">
    <source>
        <dbReference type="RuleBase" id="RU368064"/>
    </source>
</evidence>
<dbReference type="VEuPathDB" id="FungiDB:KLMA_20254"/>
<dbReference type="FunFam" id="1.20.58.870:FF:000002">
    <property type="entry name" value="DNA helicase"/>
    <property type="match status" value="1"/>
</dbReference>
<keyword evidence="8 13" id="KW-0067">ATP-binding</keyword>
<dbReference type="GO" id="GO:0097373">
    <property type="term" value="C:MCM core complex"/>
    <property type="evidence" value="ECO:0007669"/>
    <property type="project" value="UniProtKB-ARBA"/>
</dbReference>
<evidence type="ECO:0000256" key="5">
    <source>
        <dbReference type="ARBA" id="ARBA00022741"/>
    </source>
</evidence>
<organism evidence="17 18">
    <name type="scientific">Kluyveromyces marxianus (strain DMKU3-1042 / BCC 29191 / NBRC 104275)</name>
    <name type="common">Yeast</name>
    <name type="synonym">Candida kefyr</name>
    <dbReference type="NCBI Taxonomy" id="1003335"/>
    <lineage>
        <taxon>Eukaryota</taxon>
        <taxon>Fungi</taxon>
        <taxon>Dikarya</taxon>
        <taxon>Ascomycota</taxon>
        <taxon>Saccharomycotina</taxon>
        <taxon>Saccharomycetes</taxon>
        <taxon>Saccharomycetales</taxon>
        <taxon>Saccharomycetaceae</taxon>
        <taxon>Kluyveromyces</taxon>
    </lineage>
</organism>
<evidence type="ECO:0000256" key="13">
    <source>
        <dbReference type="RuleBase" id="RU004070"/>
    </source>
</evidence>
<dbReference type="PROSITE" id="PS50051">
    <property type="entry name" value="MCM_2"/>
    <property type="match status" value="1"/>
</dbReference>
<evidence type="ECO:0000256" key="4">
    <source>
        <dbReference type="ARBA" id="ARBA00022705"/>
    </source>
</evidence>
<gene>
    <name evidence="17" type="primary">MCM6</name>
    <name evidence="17" type="ORF">KLMA_20254</name>
</gene>
<feature type="region of interest" description="Disordered" evidence="15">
    <location>
        <begin position="851"/>
        <end position="926"/>
    </location>
</feature>
<dbReference type="PANTHER" id="PTHR11630">
    <property type="entry name" value="DNA REPLICATION LICENSING FACTOR MCM FAMILY MEMBER"/>
    <property type="match status" value="1"/>
</dbReference>
<dbReference type="SMART" id="SM00350">
    <property type="entry name" value="MCM"/>
    <property type="match status" value="1"/>
</dbReference>
<feature type="region of interest" description="Disordered" evidence="15">
    <location>
        <begin position="1"/>
        <end position="87"/>
    </location>
</feature>
<dbReference type="EMBL" id="AP012214">
    <property type="protein sequence ID" value="BAO38712.2"/>
    <property type="molecule type" value="Genomic_DNA"/>
</dbReference>
<dbReference type="GO" id="GO:0006279">
    <property type="term" value="P:premeiotic DNA replication"/>
    <property type="evidence" value="ECO:0007669"/>
    <property type="project" value="UniProtKB-ARBA"/>
</dbReference>
<reference evidence="17 18" key="1">
    <citation type="journal article" date="2015" name="Biotechnol. Biofuels">
        <title>Genetic basis of the highly efficient yeast Kluyveromyces marxianus: complete genome sequence and transcriptome analyses.</title>
        <authorList>
            <person name="Lertwattanasakul N."/>
            <person name="Kosaka T."/>
            <person name="Hosoyama A."/>
            <person name="Suzuki Y."/>
            <person name="Rodrussamee N."/>
            <person name="Matsutani M."/>
            <person name="Murata M."/>
            <person name="Fujimoto N."/>
            <person name="Suprayogi"/>
            <person name="Tsuchikane K."/>
            <person name="Limtong S."/>
            <person name="Fujita N."/>
            <person name="Yamada M."/>
        </authorList>
    </citation>
    <scope>NUCLEOTIDE SEQUENCE [LARGE SCALE GENOMIC DNA]</scope>
    <source>
        <strain evidence="18">DMKU3-1042 / BCC 29191 / NBRC 104275</strain>
    </source>
</reference>
<sequence length="1065" mass="117463">MLQNSNIQGQQIPENNYLVMSAPSSPFQHQQQQSSQLPSSSGGYGSSQFDEQSLGNRTPQFPSSSRGGIASTQQFGTDSADNGLQSDAHMEGVDEDSQEVTPLVGIRQKNLNAIKKVDDKTGETVREAFEQFLENYTALNDETGEMEKVYRVQIEYMRWYELNTIYIDYKHLADVEEGALAVAILQQYYRFLPFLLAGLRNVVKKYAPGLLLTSDSVMPSQQQSSQDASQHRSSQRGGTGLDSSLPDSQAATAGGTAPSTIATNPDQVERVLQISFLNLPTVHRIRDIRANKIGSLMAISGTVTRTSEIRPELYKASFTCELCRAVIDNVEQVFKYTEPTSCPNPTCENQSFWSLNVSRSKFLDWQKVRIQENSNEIPSGSMPRTLDIILRGDCVERAKPGDRCKFIGTEIVVPDVSQLGLPGVKASSTPDSRGISRTTEGLNSGVSGLKSLGVRDLTYKISFLACHVENVGTSFNGSRIAEEDADKTSKFDYINLRNYQNYEMAAETDQEIFLTRLDSEEINELKEMVKDENIYDKLVKSIAPAVFGHETIKKGILLQMLGGVHKTTVEGIKLRGDINICIVGDPSTSKSQFLKYVCNFSPRAVYTSGKASSAAGLTAAVVKDEEGGDFTIEAGALMLADNGVCCIDEFDKMDITDQVAIHEAMEQQTISIAKAGIHATLNARTSILAAANPISGRYNRKLTLRSNLNMTAPIMSRFDLFFVILDDCNEKIDTELASHIVDLHMKRDSAINPPFTPEQLSRYINYAKTFKPVMTKEARDYLVKRYIELRKDDAQGYSKSSYRITVRQLESLIRLSEAIARANCVDEIVPSFVAEAYDLLRQSIIRVDVDDVEIEEDDDDDEEEGGPAAAATAAAESAAGAVSGADAEGEITAEGSHSPSHSHPPSAASAADAAASSAEDRPHGKRKVAISYEKYLDMMNLIVRKVVDREKNDEPEMTKTEIVDWYLQHKESDINTEAEYWQERKLAFKVIKRLVKDRVLMQIHGQNNDDNLLGGGGGPGNLDTLGNPDQTQQPHTVYVIHPNCSVLDEILPDTTTTTSPRPENS</sequence>
<evidence type="ECO:0000256" key="8">
    <source>
        <dbReference type="ARBA" id="ARBA00022840"/>
    </source>
</evidence>
<feature type="compositionally biased region" description="Polar residues" evidence="15">
    <location>
        <begin position="49"/>
        <end position="85"/>
    </location>
</feature>
<dbReference type="EC" id="3.6.4.12" evidence="3 14"/>
<dbReference type="InterPro" id="IPR027417">
    <property type="entry name" value="P-loop_NTPase"/>
</dbReference>
<evidence type="ECO:0000256" key="3">
    <source>
        <dbReference type="ARBA" id="ARBA00012551"/>
    </source>
</evidence>
<feature type="compositionally biased region" description="Low complexity" evidence="15">
    <location>
        <begin position="896"/>
        <end position="917"/>
    </location>
</feature>
<comment type="similarity">
    <text evidence="2 13">Belongs to the MCM family.</text>
</comment>
<dbReference type="InterPro" id="IPR012340">
    <property type="entry name" value="NA-bd_OB-fold"/>
</dbReference>
<evidence type="ECO:0000256" key="12">
    <source>
        <dbReference type="ARBA" id="ARBA00073495"/>
    </source>
</evidence>
<dbReference type="Gene3D" id="3.30.1640.10">
    <property type="entry name" value="mini-chromosome maintenance (MCM) complex, chain A, domain 1"/>
    <property type="match status" value="1"/>
</dbReference>
<feature type="compositionally biased region" description="Polar residues" evidence="15">
    <location>
        <begin position="1"/>
        <end position="14"/>
    </location>
</feature>
<dbReference type="KEGG" id="kmx:KLMA_20254"/>
<evidence type="ECO:0000259" key="16">
    <source>
        <dbReference type="PROSITE" id="PS50051"/>
    </source>
</evidence>
<dbReference type="GO" id="GO:0043596">
    <property type="term" value="C:nuclear replication fork"/>
    <property type="evidence" value="ECO:0007669"/>
    <property type="project" value="UniProtKB-ARBA"/>
</dbReference>
<dbReference type="InterPro" id="IPR033762">
    <property type="entry name" value="MCM_OB"/>
</dbReference>
<dbReference type="InterPro" id="IPR027925">
    <property type="entry name" value="MCM_N"/>
</dbReference>
<feature type="compositionally biased region" description="Polar residues" evidence="15">
    <location>
        <begin position="241"/>
        <end position="262"/>
    </location>
</feature>
<dbReference type="GO" id="GO:0005524">
    <property type="term" value="F:ATP binding"/>
    <property type="evidence" value="ECO:0007669"/>
    <property type="project" value="UniProtKB-UniRule"/>
</dbReference>
<dbReference type="InterPro" id="IPR001208">
    <property type="entry name" value="MCM_dom"/>
</dbReference>
<dbReference type="Pfam" id="PF17855">
    <property type="entry name" value="MCM_lid"/>
    <property type="match status" value="1"/>
</dbReference>
<dbReference type="GO" id="GO:0003697">
    <property type="term" value="F:single-stranded DNA binding"/>
    <property type="evidence" value="ECO:0007669"/>
    <property type="project" value="TreeGrafter"/>
</dbReference>
<dbReference type="Gene3D" id="1.20.58.870">
    <property type="match status" value="1"/>
</dbReference>
<feature type="region of interest" description="Disordered" evidence="15">
    <location>
        <begin position="217"/>
        <end position="262"/>
    </location>
</feature>
<dbReference type="InterPro" id="IPR041562">
    <property type="entry name" value="MCM_lid"/>
</dbReference>
<name>W0T513_KLUMD</name>
<dbReference type="Pfam" id="PF00493">
    <property type="entry name" value="MCM"/>
    <property type="match status" value="1"/>
</dbReference>
<keyword evidence="10" id="KW-0539">Nucleus</keyword>
<feature type="compositionally biased region" description="Low complexity" evidence="15">
    <location>
        <begin position="866"/>
        <end position="886"/>
    </location>
</feature>
<keyword evidence="11 14" id="KW-0131">Cell cycle</keyword>
<dbReference type="FunFam" id="3.40.50.300:FF:000115">
    <property type="entry name" value="DNA helicase"/>
    <property type="match status" value="1"/>
</dbReference>
<dbReference type="PRINTS" id="PR01657">
    <property type="entry name" value="MCMFAMILY"/>
</dbReference>
<dbReference type="Gene3D" id="2.40.50.140">
    <property type="entry name" value="Nucleic acid-binding proteins"/>
    <property type="match status" value="1"/>
</dbReference>
<dbReference type="CDD" id="cd17757">
    <property type="entry name" value="MCM6"/>
    <property type="match status" value="1"/>
</dbReference>
<evidence type="ECO:0000313" key="17">
    <source>
        <dbReference type="EMBL" id="BAO38712.2"/>
    </source>
</evidence>
<evidence type="ECO:0000256" key="6">
    <source>
        <dbReference type="ARBA" id="ARBA00022801"/>
    </source>
</evidence>
<evidence type="ECO:0000256" key="1">
    <source>
        <dbReference type="ARBA" id="ARBA00004123"/>
    </source>
</evidence>
<dbReference type="RefSeq" id="XP_022674586.1">
    <property type="nucleotide sequence ID" value="XM_022817861.1"/>
</dbReference>
<dbReference type="GO" id="GO:0016887">
    <property type="term" value="F:ATP hydrolysis activity"/>
    <property type="evidence" value="ECO:0007669"/>
    <property type="project" value="RHEA"/>
</dbReference>
<dbReference type="SUPFAM" id="SSF52540">
    <property type="entry name" value="P-loop containing nucleoside triphosphate hydrolases"/>
    <property type="match status" value="1"/>
</dbReference>
<dbReference type="GO" id="GO:0003688">
    <property type="term" value="F:DNA replication origin binding"/>
    <property type="evidence" value="ECO:0007669"/>
    <property type="project" value="UniProtKB-ARBA"/>
</dbReference>
<feature type="compositionally biased region" description="Acidic residues" evidence="15">
    <location>
        <begin position="851"/>
        <end position="865"/>
    </location>
</feature>
<accession>W0T513</accession>
<dbReference type="Pfam" id="PF17207">
    <property type="entry name" value="MCM_OB"/>
    <property type="match status" value="1"/>
</dbReference>
<dbReference type="GO" id="GO:0000727">
    <property type="term" value="P:double-strand break repair via break-induced replication"/>
    <property type="evidence" value="ECO:0007669"/>
    <property type="project" value="UniProtKB-ARBA"/>
</dbReference>
<evidence type="ECO:0000256" key="7">
    <source>
        <dbReference type="ARBA" id="ARBA00022806"/>
    </source>
</evidence>
<evidence type="ECO:0000256" key="15">
    <source>
        <dbReference type="SAM" id="MobiDB-lite"/>
    </source>
</evidence>
<feature type="compositionally biased region" description="Low complexity" evidence="15">
    <location>
        <begin position="21"/>
        <end position="41"/>
    </location>
</feature>
<dbReference type="GO" id="GO:1902969">
    <property type="term" value="P:mitotic DNA replication"/>
    <property type="evidence" value="ECO:0007669"/>
    <property type="project" value="TreeGrafter"/>
</dbReference>
<keyword evidence="7 14" id="KW-0347">Helicase</keyword>